<evidence type="ECO:0000313" key="7">
    <source>
        <dbReference type="EMBL" id="EPX56487.1"/>
    </source>
</evidence>
<dbReference type="CDD" id="cd16433">
    <property type="entry name" value="CheB"/>
    <property type="match status" value="1"/>
</dbReference>
<proteinExistence type="predicted"/>
<evidence type="ECO:0000256" key="4">
    <source>
        <dbReference type="PROSITE-ProRule" id="PRU00050"/>
    </source>
</evidence>
<feature type="domain" description="CheB-type methylesterase" evidence="6">
    <location>
        <begin position="5"/>
        <end position="194"/>
    </location>
</feature>
<comment type="catalytic activity">
    <reaction evidence="3">
        <text>[protein]-L-glutamate 5-O-methyl ester + H2O = L-glutamyl-[protein] + methanol + H(+)</text>
        <dbReference type="Rhea" id="RHEA:23236"/>
        <dbReference type="Rhea" id="RHEA-COMP:10208"/>
        <dbReference type="Rhea" id="RHEA-COMP:10311"/>
        <dbReference type="ChEBI" id="CHEBI:15377"/>
        <dbReference type="ChEBI" id="CHEBI:15378"/>
        <dbReference type="ChEBI" id="CHEBI:17790"/>
        <dbReference type="ChEBI" id="CHEBI:29973"/>
        <dbReference type="ChEBI" id="CHEBI:82795"/>
        <dbReference type="EC" id="3.1.1.61"/>
    </reaction>
</comment>
<dbReference type="eggNOG" id="COG2201">
    <property type="taxonomic scope" value="Bacteria"/>
</dbReference>
<dbReference type="EC" id="3.1.1.61" evidence="2"/>
<dbReference type="PROSITE" id="PS50122">
    <property type="entry name" value="CHEB"/>
    <property type="match status" value="1"/>
</dbReference>
<evidence type="ECO:0000313" key="8">
    <source>
        <dbReference type="Proteomes" id="UP000011682"/>
    </source>
</evidence>
<evidence type="ECO:0000256" key="2">
    <source>
        <dbReference type="ARBA" id="ARBA00039140"/>
    </source>
</evidence>
<reference evidence="7" key="1">
    <citation type="submission" date="2013-05" db="EMBL/GenBank/DDBJ databases">
        <title>Genome assembly of Cystobacter fuscus DSM 2262.</title>
        <authorList>
            <person name="Sharma G."/>
            <person name="Khatri I."/>
            <person name="Kaur C."/>
            <person name="Mayilraj S."/>
            <person name="Subramanian S."/>
        </authorList>
    </citation>
    <scope>NUCLEOTIDE SEQUENCE [LARGE SCALE GENOMIC DNA]</scope>
    <source>
        <strain evidence="7">DSM 2262</strain>
    </source>
</reference>
<dbReference type="Pfam" id="PF01339">
    <property type="entry name" value="CheB_methylest"/>
    <property type="match status" value="1"/>
</dbReference>
<accession>S9P2J7</accession>
<dbReference type="Proteomes" id="UP000011682">
    <property type="component" value="Unassembled WGS sequence"/>
</dbReference>
<dbReference type="GO" id="GO:0006935">
    <property type="term" value="P:chemotaxis"/>
    <property type="evidence" value="ECO:0007669"/>
    <property type="project" value="InterPro"/>
</dbReference>
<evidence type="ECO:0000256" key="1">
    <source>
        <dbReference type="ARBA" id="ARBA00022801"/>
    </source>
</evidence>
<dbReference type="Gene3D" id="3.40.50.180">
    <property type="entry name" value="Methylesterase CheB, C-terminal domain"/>
    <property type="match status" value="1"/>
</dbReference>
<gene>
    <name evidence="7" type="ORF">D187_007829</name>
</gene>
<evidence type="ECO:0000256" key="3">
    <source>
        <dbReference type="ARBA" id="ARBA00048267"/>
    </source>
</evidence>
<dbReference type="InterPro" id="IPR035909">
    <property type="entry name" value="CheB_C"/>
</dbReference>
<dbReference type="GO" id="GO:0000156">
    <property type="term" value="F:phosphorelay response regulator activity"/>
    <property type="evidence" value="ECO:0007669"/>
    <property type="project" value="InterPro"/>
</dbReference>
<dbReference type="GO" id="GO:0005737">
    <property type="term" value="C:cytoplasm"/>
    <property type="evidence" value="ECO:0007669"/>
    <property type="project" value="InterPro"/>
</dbReference>
<dbReference type="SUPFAM" id="SSF52738">
    <property type="entry name" value="Methylesterase CheB, C-terminal domain"/>
    <property type="match status" value="1"/>
</dbReference>
<dbReference type="EMBL" id="ANAH02000066">
    <property type="protein sequence ID" value="EPX56487.1"/>
    <property type="molecule type" value="Genomic_DNA"/>
</dbReference>
<comment type="caution">
    <text evidence="4">Lacks conserved residue(s) required for the propagation of feature annotation.</text>
</comment>
<dbReference type="InterPro" id="IPR011247">
    <property type="entry name" value="Chemotax_prot-Glu_Me-esterase"/>
</dbReference>
<dbReference type="InterPro" id="IPR000673">
    <property type="entry name" value="Sig_transdc_resp-reg_Me-estase"/>
</dbReference>
<protein>
    <recommendedName>
        <fullName evidence="2">protein-glutamate methylesterase</fullName>
        <ecNumber evidence="2">3.1.1.61</ecNumber>
    </recommendedName>
</protein>
<evidence type="ECO:0000256" key="5">
    <source>
        <dbReference type="SAM" id="MobiDB-lite"/>
    </source>
</evidence>
<dbReference type="OrthoDB" id="9791760at2"/>
<feature type="region of interest" description="Disordered" evidence="5">
    <location>
        <begin position="301"/>
        <end position="354"/>
    </location>
</feature>
<dbReference type="AlphaFoldDB" id="S9P2J7"/>
<organism evidence="7 8">
    <name type="scientific">Cystobacter fuscus (strain ATCC 25194 / DSM 2262 / NBRC 100088 / M29)</name>
    <dbReference type="NCBI Taxonomy" id="1242864"/>
    <lineage>
        <taxon>Bacteria</taxon>
        <taxon>Pseudomonadati</taxon>
        <taxon>Myxococcota</taxon>
        <taxon>Myxococcia</taxon>
        <taxon>Myxococcales</taxon>
        <taxon>Cystobacterineae</taxon>
        <taxon>Archangiaceae</taxon>
        <taxon>Cystobacter</taxon>
    </lineage>
</organism>
<name>S9P2J7_CYSF2</name>
<sequence length="354" mass="38394">MARKPVMHRDIVVVGASAGGVEALMKLVAQLPRDFPAAVLVVLHLSAGHRSLLPEILMRAGPLPAMHPKPEAPLEPGRIYVAPSDLHLLVEPGRVLVNAGPRENGHRPAVDPLFRSAARAYGPRVIGVVLTGALDCGTSGLLAIKAQGGLAVVQDPADAYCPDMPRSALEFVKVDHTVLLADLGALLVRLVSTPLTRHEVPKPSGRLQEEVKVMREVRGVHLDPQDTGKPSLFSCPDCGGVIFEMDEEGLLRYRCRVGHGYTAKALSVNQQTAMDGALWAALRALEESAALSRRMAARANERNQHHAAQRYEARARSTEDQAELMRQMVMNSTTRPPPEEEPEEALDAPKRMEV</sequence>
<evidence type="ECO:0000259" key="6">
    <source>
        <dbReference type="PROSITE" id="PS50122"/>
    </source>
</evidence>
<keyword evidence="1" id="KW-0378">Hydrolase</keyword>
<keyword evidence="8" id="KW-1185">Reference proteome</keyword>
<dbReference type="PANTHER" id="PTHR42872:SF6">
    <property type="entry name" value="PROTEIN-GLUTAMATE METHYLESTERASE_PROTEIN-GLUTAMINE GLUTAMINASE"/>
    <property type="match status" value="1"/>
</dbReference>
<comment type="caution">
    <text evidence="7">The sequence shown here is derived from an EMBL/GenBank/DDBJ whole genome shotgun (WGS) entry which is preliminary data.</text>
</comment>
<feature type="compositionally biased region" description="Basic and acidic residues" evidence="5">
    <location>
        <begin position="301"/>
        <end position="319"/>
    </location>
</feature>
<dbReference type="GO" id="GO:0008984">
    <property type="term" value="F:protein-glutamate methylesterase activity"/>
    <property type="evidence" value="ECO:0007669"/>
    <property type="project" value="UniProtKB-EC"/>
</dbReference>
<dbReference type="PANTHER" id="PTHR42872">
    <property type="entry name" value="PROTEIN-GLUTAMATE METHYLESTERASE/PROTEIN-GLUTAMINE GLUTAMINASE"/>
    <property type="match status" value="1"/>
</dbReference>
<dbReference type="PIRSF" id="PIRSF036461">
    <property type="entry name" value="Chmtx_methlestr"/>
    <property type="match status" value="1"/>
</dbReference>